<evidence type="ECO:0000256" key="3">
    <source>
        <dbReference type="SAM" id="MobiDB-lite"/>
    </source>
</evidence>
<sequence length="237" mass="26969">MANFKAFVSQNELDEKRKARQEEWEKVRTAEQPEVCPEEEEHDPRSLFEQLQDQKDKKQEEYDEKFKFKNLIYKGLDKEESNFLDHVAERKLQIDRNIMSEEKKIVEECKEAMVVKVSEPEKISLSSKSTEKRTSVGTKKSQMSLLVGAVKRKRSDSGGSPDKKTKQLTVSTPEEKSDNHEKHTEDSKDETNTQNNTTAQYIGFLPGLGVYSDSSDSNSSSSDSEIAVGSHASVLKK</sequence>
<dbReference type="GeneID" id="100368233"/>
<dbReference type="PANTHER" id="PTHR13495:SF0">
    <property type="entry name" value="PSME3-INTERACTING PROTEIN"/>
    <property type="match status" value="1"/>
</dbReference>
<dbReference type="Pfam" id="PF10187">
    <property type="entry name" value="FAM192A_Fyv6_N"/>
    <property type="match status" value="1"/>
</dbReference>
<keyword evidence="2" id="KW-0539">Nucleus</keyword>
<name>A0ABM0GV27_SACKO</name>
<reference evidence="6" key="1">
    <citation type="submission" date="2025-08" db="UniProtKB">
        <authorList>
            <consortium name="RefSeq"/>
        </authorList>
    </citation>
    <scope>IDENTIFICATION</scope>
    <source>
        <tissue evidence="6">Testes</tissue>
    </source>
</reference>
<dbReference type="InterPro" id="IPR039845">
    <property type="entry name" value="FAM192A"/>
</dbReference>
<organism evidence="5 6">
    <name type="scientific">Saccoglossus kowalevskii</name>
    <name type="common">Acorn worm</name>
    <dbReference type="NCBI Taxonomy" id="10224"/>
    <lineage>
        <taxon>Eukaryota</taxon>
        <taxon>Metazoa</taxon>
        <taxon>Hemichordata</taxon>
        <taxon>Enteropneusta</taxon>
        <taxon>Harrimaniidae</taxon>
        <taxon>Saccoglossus</taxon>
    </lineage>
</organism>
<feature type="compositionally biased region" description="Basic and acidic residues" evidence="3">
    <location>
        <begin position="42"/>
        <end position="59"/>
    </location>
</feature>
<dbReference type="InterPro" id="IPR019331">
    <property type="entry name" value="FAM192A/Fyv6_N"/>
</dbReference>
<keyword evidence="5" id="KW-1185">Reference proteome</keyword>
<proteinExistence type="predicted"/>
<feature type="compositionally biased region" description="Basic and acidic residues" evidence="3">
    <location>
        <begin position="13"/>
        <end position="31"/>
    </location>
</feature>
<evidence type="ECO:0000256" key="1">
    <source>
        <dbReference type="ARBA" id="ARBA00004123"/>
    </source>
</evidence>
<protein>
    <submittedName>
        <fullName evidence="6">Protein FAM192A-like</fullName>
    </submittedName>
</protein>
<evidence type="ECO:0000313" key="5">
    <source>
        <dbReference type="Proteomes" id="UP000694865"/>
    </source>
</evidence>
<dbReference type="Proteomes" id="UP000694865">
    <property type="component" value="Unplaced"/>
</dbReference>
<accession>A0ABM0GV27</accession>
<feature type="compositionally biased region" description="Basic and acidic residues" evidence="3">
    <location>
        <begin position="173"/>
        <end position="191"/>
    </location>
</feature>
<evidence type="ECO:0000313" key="6">
    <source>
        <dbReference type="RefSeq" id="XP_002737960.2"/>
    </source>
</evidence>
<feature type="domain" description="FAM192A/Fyv6 N-terminal" evidence="4">
    <location>
        <begin position="7"/>
        <end position="109"/>
    </location>
</feature>
<feature type="region of interest" description="Disordered" evidence="3">
    <location>
        <begin position="1"/>
        <end position="59"/>
    </location>
</feature>
<feature type="region of interest" description="Disordered" evidence="3">
    <location>
        <begin position="117"/>
        <end position="237"/>
    </location>
</feature>
<feature type="compositionally biased region" description="Polar residues" evidence="3">
    <location>
        <begin position="135"/>
        <end position="144"/>
    </location>
</feature>
<dbReference type="PANTHER" id="PTHR13495">
    <property type="entry name" value="NEFA-INTERACTING NUCLEAR PROTEIN NIP30"/>
    <property type="match status" value="1"/>
</dbReference>
<evidence type="ECO:0000259" key="4">
    <source>
        <dbReference type="Pfam" id="PF10187"/>
    </source>
</evidence>
<comment type="subcellular location">
    <subcellularLocation>
        <location evidence="1">Nucleus</location>
    </subcellularLocation>
</comment>
<feature type="compositionally biased region" description="Low complexity" evidence="3">
    <location>
        <begin position="212"/>
        <end position="224"/>
    </location>
</feature>
<evidence type="ECO:0000256" key="2">
    <source>
        <dbReference type="ARBA" id="ARBA00023242"/>
    </source>
</evidence>
<dbReference type="RefSeq" id="XP_002737960.2">
    <property type="nucleotide sequence ID" value="XM_002737914.2"/>
</dbReference>
<gene>
    <name evidence="6" type="primary">LOC100368233</name>
</gene>